<organism evidence="2 3">
    <name type="scientific">Parendozoicomonas haliclonae</name>
    <dbReference type="NCBI Taxonomy" id="1960125"/>
    <lineage>
        <taxon>Bacteria</taxon>
        <taxon>Pseudomonadati</taxon>
        <taxon>Pseudomonadota</taxon>
        <taxon>Gammaproteobacteria</taxon>
        <taxon>Oceanospirillales</taxon>
        <taxon>Endozoicomonadaceae</taxon>
        <taxon>Parendozoicomonas</taxon>
    </lineage>
</organism>
<evidence type="ECO:0000256" key="1">
    <source>
        <dbReference type="SAM" id="MobiDB-lite"/>
    </source>
</evidence>
<proteinExistence type="predicted"/>
<name>A0A1X7AP94_9GAMM</name>
<gene>
    <name evidence="2" type="ORF">EHSB41UT_03866</name>
</gene>
<dbReference type="AlphaFoldDB" id="A0A1X7AP94"/>
<sequence length="922" mass="104074">MQQLPPPGDLPVQPALPAHPAPHHGQWRGRILLALSVAGGVVGFVSLGPAGGAATFVCGLTLTGVTSLCARCCRPALENEPVEDLDEPEEPEDAQDIPEDEGEDDLQEPEVILPRPELIVRPRGNPERLREACEFFNTIVAEFEGYQHGAGVDDQLRNRWAELLPRFRIYHNRLEGFLPNNQALLAQLQGMVNYLQDQMNFAGLEGMEIGVFAKPDMPVLPRLIPENDQAEPPPPLLLRQPSLADQRHQEEIAQVAHAVRYAGQVLNNIHQHPENDDPEPLRIQAGNAAFLLERAPDESLREVLANERPDVVEHVQRAAVQLHNFGERLERPEPANQQWPNVEPEQGFHHSLRFDPPPCGLPNPALLMGLPQALDGILDGCQLRTTSPNADSGYVACTAAFLHHLLRCNDRERDACVEALKQQLEHPAFQAYVTYCQGQNELLHAKGLLNAFVIDHSDEALDALLMNRQRLQPLVNTLRMLVGYEITRRDGDHRFTQCLFETLRAQGWDALDRHCEQIEHPGMYNQKDVLDVYSHMLATRTDCPVGQPEMLILADIFPQLHTSFCEYDERLPAEQQNWGRMQRNGQCNILALHDDLGTRYSAIIVPAGQPIAAVDDHRPPHNIAQPLEQPEVDLQGQVGGELEIPVPDLEPPEDEPLAPEPPPIGADTLGLFLHARDFNQPFDLAAYIQELENDRDFDAPPPGWIEQLDRFLQDELEKAADKYGIYKNLDSYLRMMQGHSVLTCGSFAVFHYVEPQQAGTVIDQLHLDAEGHFNNKLLSAEQANRIRRINDPMACQNEMEHCLEVHNTYLRWLFRQVVRIAVEKNLVTWQQRGEYEGLAHFTPLNALLDMEHNDGVLDVEVRFLASCLDKIRDNQLAEEIAGQMPEHRRPQFLACVRAREREQVLEMMIEHLGPAATNRYLR</sequence>
<reference evidence="2 3" key="1">
    <citation type="submission" date="2017-03" db="EMBL/GenBank/DDBJ databases">
        <authorList>
            <person name="Afonso C.L."/>
            <person name="Miller P.J."/>
            <person name="Scott M.A."/>
            <person name="Spackman E."/>
            <person name="Goraichik I."/>
            <person name="Dimitrov K.M."/>
            <person name="Suarez D.L."/>
            <person name="Swayne D.E."/>
        </authorList>
    </citation>
    <scope>NUCLEOTIDE SEQUENCE [LARGE SCALE GENOMIC DNA]</scope>
    <source>
        <strain evidence="2">SB41UT1</strain>
    </source>
</reference>
<dbReference type="Proteomes" id="UP000196573">
    <property type="component" value="Unassembled WGS sequence"/>
</dbReference>
<evidence type="ECO:0000313" key="3">
    <source>
        <dbReference type="Proteomes" id="UP000196573"/>
    </source>
</evidence>
<feature type="region of interest" description="Disordered" evidence="1">
    <location>
        <begin position="1"/>
        <end position="23"/>
    </location>
</feature>
<feature type="region of interest" description="Disordered" evidence="1">
    <location>
        <begin position="80"/>
        <end position="106"/>
    </location>
</feature>
<protein>
    <submittedName>
        <fullName evidence="2">Uncharacterized protein</fullName>
    </submittedName>
</protein>
<accession>A0A1X7AP94</accession>
<keyword evidence="3" id="KW-1185">Reference proteome</keyword>
<dbReference type="RefSeq" id="WP_087112515.1">
    <property type="nucleotide sequence ID" value="NZ_CBCSCN010000005.1"/>
</dbReference>
<evidence type="ECO:0000313" key="2">
    <source>
        <dbReference type="EMBL" id="SMA50075.1"/>
    </source>
</evidence>
<dbReference type="EMBL" id="FWPT01000010">
    <property type="protein sequence ID" value="SMA50075.1"/>
    <property type="molecule type" value="Genomic_DNA"/>
</dbReference>